<dbReference type="Proteomes" id="UP000291819">
    <property type="component" value="Unassembled WGS sequence"/>
</dbReference>
<dbReference type="AlphaFoldDB" id="A0A4Q9HCT5"/>
<evidence type="ECO:0000313" key="2">
    <source>
        <dbReference type="Proteomes" id="UP000291819"/>
    </source>
</evidence>
<organism evidence="1 2">
    <name type="scientific">Pedobacter kyonggii</name>
    <dbReference type="NCBI Taxonomy" id="1926871"/>
    <lineage>
        <taxon>Bacteria</taxon>
        <taxon>Pseudomonadati</taxon>
        <taxon>Bacteroidota</taxon>
        <taxon>Sphingobacteriia</taxon>
        <taxon>Sphingobacteriales</taxon>
        <taxon>Sphingobacteriaceae</taxon>
        <taxon>Pedobacter</taxon>
    </lineage>
</organism>
<evidence type="ECO:0000313" key="1">
    <source>
        <dbReference type="EMBL" id="TBO42210.1"/>
    </source>
</evidence>
<comment type="caution">
    <text evidence="1">The sequence shown here is derived from an EMBL/GenBank/DDBJ whole genome shotgun (WGS) entry which is preliminary data.</text>
</comment>
<reference evidence="1 2" key="1">
    <citation type="submission" date="2019-02" db="EMBL/GenBank/DDBJ databases">
        <title>Pedobacter kyonggii whole genome sequence analysis.</title>
        <authorList>
            <person name="Dahal R.H."/>
        </authorList>
    </citation>
    <scope>NUCLEOTIDE SEQUENCE [LARGE SCALE GENOMIC DNA]</scope>
    <source>
        <strain evidence="1 2">K-4-11-1</strain>
    </source>
</reference>
<keyword evidence="2" id="KW-1185">Reference proteome</keyword>
<dbReference type="OrthoDB" id="766713at2"/>
<proteinExistence type="predicted"/>
<dbReference type="EMBL" id="SIXF01000009">
    <property type="protein sequence ID" value="TBO42210.1"/>
    <property type="molecule type" value="Genomic_DNA"/>
</dbReference>
<protein>
    <submittedName>
        <fullName evidence="1">Uncharacterized protein</fullName>
    </submittedName>
</protein>
<sequence length="137" mass="14777">MQNYSGSLALVICHGAADEKTLNIGVISGIDPPGRRAKIAFGDLSVSNFPLSDILVLKDKNTLYQQLLTSCSTLQTRDFKTLLQVNMLQDRPGQEAQLKAMELLRDSPLAAERATVDLGSSLGLSIQAYKGAEGRGR</sequence>
<gene>
    <name evidence="1" type="ORF">EYS08_11835</name>
</gene>
<name>A0A4Q9HCT5_9SPHI</name>
<accession>A0A4Q9HCT5</accession>
<dbReference type="RefSeq" id="WP_131030229.1">
    <property type="nucleotide sequence ID" value="NZ_SIXF01000009.1"/>
</dbReference>